<name>A0ACB7W160_DIOAL</name>
<proteinExistence type="predicted"/>
<dbReference type="Proteomes" id="UP000827976">
    <property type="component" value="Chromosome 5"/>
</dbReference>
<dbReference type="EMBL" id="CM037015">
    <property type="protein sequence ID" value="KAH7681321.1"/>
    <property type="molecule type" value="Genomic_DNA"/>
</dbReference>
<reference evidence="2" key="1">
    <citation type="journal article" date="2022" name="Nat. Commun.">
        <title>Chromosome evolution and the genetic basis of agronomically important traits in greater yam.</title>
        <authorList>
            <person name="Bredeson J.V."/>
            <person name="Lyons J.B."/>
            <person name="Oniyinde I.O."/>
            <person name="Okereke N.R."/>
            <person name="Kolade O."/>
            <person name="Nnabue I."/>
            <person name="Nwadili C.O."/>
            <person name="Hribova E."/>
            <person name="Parker M."/>
            <person name="Nwogha J."/>
            <person name="Shu S."/>
            <person name="Carlson J."/>
            <person name="Kariba R."/>
            <person name="Muthemba S."/>
            <person name="Knop K."/>
            <person name="Barton G.J."/>
            <person name="Sherwood A.V."/>
            <person name="Lopez-Montes A."/>
            <person name="Asiedu R."/>
            <person name="Jamnadass R."/>
            <person name="Muchugi A."/>
            <person name="Goodstein D."/>
            <person name="Egesi C.N."/>
            <person name="Featherston J."/>
            <person name="Asfaw A."/>
            <person name="Simpson G.G."/>
            <person name="Dolezel J."/>
            <person name="Hendre P.S."/>
            <person name="Van Deynze A."/>
            <person name="Kumar P.L."/>
            <person name="Obidiegwu J.E."/>
            <person name="Bhattacharjee R."/>
            <person name="Rokhsar D.S."/>
        </authorList>
    </citation>
    <scope>NUCLEOTIDE SEQUENCE [LARGE SCALE GENOMIC DNA]</scope>
    <source>
        <strain evidence="2">cv. TDa95/00328</strain>
    </source>
</reference>
<sequence length="283" mass="30921">MGSASASKHHPAPARSMKRDPSADLLDSLDPSHNTSLAPDPGAVDLMDCGDGDEDEGLRTASFLSREEVLRRRSRGLKRLAKYYKDQYWALLEEVKVRHRDYYWDFGKSPFVGEDRESGGNEGGAVEGSEERAKGGVGAPGLGFGAGDGGKKGERERCGVSGCKAYAMPLTRFCHSHILLDGKQTLYKACSYVIKSAQSGQIICGKPVLRAAVPSLCPIHFQKAQKHVSQALKKAGLNVSSSSRPAPKFHIIMAEYVRQIQAKRREALNTTIETVRDEDEKIC</sequence>
<protein>
    <submittedName>
        <fullName evidence="1">KAT8 regulatory NSL complex subunit 2 protein</fullName>
    </submittedName>
</protein>
<accession>A0ACB7W160</accession>
<evidence type="ECO:0000313" key="1">
    <source>
        <dbReference type="EMBL" id="KAH7681321.1"/>
    </source>
</evidence>
<organism evidence="1 2">
    <name type="scientific">Dioscorea alata</name>
    <name type="common">Purple yam</name>
    <dbReference type="NCBI Taxonomy" id="55571"/>
    <lineage>
        <taxon>Eukaryota</taxon>
        <taxon>Viridiplantae</taxon>
        <taxon>Streptophyta</taxon>
        <taxon>Embryophyta</taxon>
        <taxon>Tracheophyta</taxon>
        <taxon>Spermatophyta</taxon>
        <taxon>Magnoliopsida</taxon>
        <taxon>Liliopsida</taxon>
        <taxon>Dioscoreales</taxon>
        <taxon>Dioscoreaceae</taxon>
        <taxon>Dioscorea</taxon>
    </lineage>
</organism>
<keyword evidence="2" id="KW-1185">Reference proteome</keyword>
<gene>
    <name evidence="1" type="ORF">IHE45_05G050700</name>
</gene>
<comment type="caution">
    <text evidence="1">The sequence shown here is derived from an EMBL/GenBank/DDBJ whole genome shotgun (WGS) entry which is preliminary data.</text>
</comment>
<evidence type="ECO:0000313" key="2">
    <source>
        <dbReference type="Proteomes" id="UP000827976"/>
    </source>
</evidence>